<keyword evidence="7" id="KW-0830">Ubiquinone</keyword>
<dbReference type="AlphaFoldDB" id="A0A5K7XHF0"/>
<dbReference type="HAMAP" id="MF_01871">
    <property type="entry name" value="DabA"/>
    <property type="match status" value="1"/>
</dbReference>
<proteinExistence type="inferred from homology"/>
<comment type="cofactor">
    <cofactor evidence="6">
        <name>Zn(2+)</name>
        <dbReference type="ChEBI" id="CHEBI:29105"/>
    </cofactor>
</comment>
<reference evidence="8" key="1">
    <citation type="submission" date="2019-10" db="EMBL/GenBank/DDBJ databases">
        <title>Lacipirellula parvula gen. nov., sp. nov., representing a lineage of planctomycetes widespread in freshwater anoxic habitats, and description of the family Lacipirellulaceae.</title>
        <authorList>
            <person name="Dedysh S.N."/>
            <person name="Kulichevskaya I.S."/>
            <person name="Beletsky A.V."/>
            <person name="Rakitin A.L."/>
            <person name="Mardanov A.V."/>
            <person name="Ivanova A.A."/>
            <person name="Saltykova V.X."/>
            <person name="Rijpstra W.I.C."/>
            <person name="Sinninghe Damste J.S."/>
            <person name="Ravin N.V."/>
        </authorList>
    </citation>
    <scope>NUCLEOTIDE SEQUENCE [LARGE SCALE GENOMIC DNA]</scope>
    <source>
        <strain evidence="8">PX69</strain>
    </source>
</reference>
<keyword evidence="7" id="KW-0812">Transmembrane</keyword>
<organism evidence="7 8">
    <name type="scientific">Lacipirellula parvula</name>
    <dbReference type="NCBI Taxonomy" id="2650471"/>
    <lineage>
        <taxon>Bacteria</taxon>
        <taxon>Pseudomonadati</taxon>
        <taxon>Planctomycetota</taxon>
        <taxon>Planctomycetia</taxon>
        <taxon>Pirellulales</taxon>
        <taxon>Lacipirellulaceae</taxon>
        <taxon>Lacipirellula</taxon>
    </lineage>
</organism>
<evidence type="ECO:0000256" key="4">
    <source>
        <dbReference type="ARBA" id="ARBA00022833"/>
    </source>
</evidence>
<keyword evidence="2 6" id="KW-1003">Cell membrane</keyword>
<comment type="similarity">
    <text evidence="6">Belongs to the inorganic carbon transporter (TC 9.A.2) DabA family.</text>
</comment>
<dbReference type="PANTHER" id="PTHR38344">
    <property type="entry name" value="UPF0753 PROTEIN AQ_863"/>
    <property type="match status" value="1"/>
</dbReference>
<feature type="binding site" evidence="6">
    <location>
        <position position="717"/>
    </location>
    <ligand>
        <name>Zn(2+)</name>
        <dbReference type="ChEBI" id="CHEBI:29105"/>
    </ligand>
</feature>
<dbReference type="Proteomes" id="UP000326837">
    <property type="component" value="Chromosome"/>
</dbReference>
<evidence type="ECO:0000256" key="6">
    <source>
        <dbReference type="HAMAP-Rule" id="MF_01871"/>
    </source>
</evidence>
<dbReference type="InterPro" id="IPR018752">
    <property type="entry name" value="DabA"/>
</dbReference>
<feature type="binding site" evidence="6">
    <location>
        <position position="702"/>
    </location>
    <ligand>
        <name>Zn(2+)</name>
        <dbReference type="ChEBI" id="CHEBI:29105"/>
    </ligand>
</feature>
<keyword evidence="5 6" id="KW-0472">Membrane</keyword>
<dbReference type="GO" id="GO:0005886">
    <property type="term" value="C:plasma membrane"/>
    <property type="evidence" value="ECO:0007669"/>
    <property type="project" value="UniProtKB-SubCell"/>
</dbReference>
<dbReference type="PANTHER" id="PTHR38344:SF1">
    <property type="entry name" value="INORGANIC CARBON TRANSPORTER SUBUNIT DABA-RELATED"/>
    <property type="match status" value="1"/>
</dbReference>
<keyword evidence="4 6" id="KW-0862">Zinc</keyword>
<dbReference type="GO" id="GO:0008270">
    <property type="term" value="F:zinc ion binding"/>
    <property type="evidence" value="ECO:0007669"/>
    <property type="project" value="UniProtKB-UniRule"/>
</dbReference>
<feature type="binding site" evidence="6">
    <location>
        <position position="515"/>
    </location>
    <ligand>
        <name>Zn(2+)</name>
        <dbReference type="ChEBI" id="CHEBI:29105"/>
    </ligand>
</feature>
<gene>
    <name evidence="6" type="primary">dabA</name>
    <name evidence="7" type="ORF">PLANPX_5427</name>
</gene>
<evidence type="ECO:0000313" key="8">
    <source>
        <dbReference type="Proteomes" id="UP000326837"/>
    </source>
</evidence>
<evidence type="ECO:0000256" key="1">
    <source>
        <dbReference type="ARBA" id="ARBA00022448"/>
    </source>
</evidence>
<dbReference type="EMBL" id="AP021861">
    <property type="protein sequence ID" value="BBO35815.1"/>
    <property type="molecule type" value="Genomic_DNA"/>
</dbReference>
<evidence type="ECO:0000256" key="3">
    <source>
        <dbReference type="ARBA" id="ARBA00022723"/>
    </source>
</evidence>
<dbReference type="KEGG" id="lpav:PLANPX_5427"/>
<sequence>MALTASSERPAPIDLSPEKADRLLRSIEQAAHLLPTQGPITVFVHHNTLHAFEELRFDAALGRSQRVYGSQPFLMEERYRRELARGRIKEADLAAVLEADLADRADELIGLLGTRFHLRLAMLKHSLRTAPSPELRWVVAETDALRTFRSDVPPEIRRRLVEGTRRWIMRDFRAGVANSGQLSEPLLEQLIEKTLDQFDRQKIESWHDAQWEEVCLQLLWRLSFDGVQRTGRTTPAPPAALRHRDALLQATGVDADELANEVLIRYAAAFLDQGYAHWPLPDRDAGFYQSFLRVYGHSGGVVPHWLMGIKRELARLQREQVTPLACIEESLDLLGVSAEERDEFIAASLLALRGWAGMIWQMETNAEWAVRPAPRGTLVEFLAVRLLLDRFAAAHIAKEALGDAEPLAMLRSRVTAIHAARTPTGKTQLAFLVFQLCQVRGVLPEELFRLPEKTWGQLADELSAFDDFERRRTFQLAYERRYRNQTLDALAIHNRCQQPNDAASRQAPSFQIVCCIDDREESFRRHLEEVDPACETLGYAGFFGVAMYYRGVADAHSRPLCPVAVKPQHYVKELPAYALEEVDRRRSRFRRLFGAASHQFHRGSRSLLGGAVTALFGTLASVPLVTRILFPRISAQIRKLFGQIVRPPAATQLLLERSEAKPGPDAGHVGYSVDEMTDVVEQTLRDTGLTRNFSRLVLFCGHGSSSLNNPHESAYNCGACSGGSGGPNARAFCQMANDPRVRARLADRGLDIPAEAYFIGAFHNTCTDGVDYFDLDRLPAAHQELFATTRRTIDEARRRNAHERCRRFESAELSLTPAAALAHVELRSEDLSQARPEYNHATNAAVFVGRRARSRGLFMDRRTFLASYDPTQDAEDGAILARILAAVIPVCAGINLEYYFSCVDVEGYGCGSKLPHNITSLLGVMEGASSDLRPGLSAQMIEIHEPLRILFVIETTPAALERIMTANPTIARLCRNEWVQLATLSPENATIHLFSNGRFERYVTESDQLPEAAASIDWYRGWRDHLGYASIKASVSPTPASRLKGRTPR</sequence>
<name>A0A5K7XHF0_9BACT</name>
<keyword evidence="3 6" id="KW-0479">Metal-binding</keyword>
<keyword evidence="8" id="KW-1185">Reference proteome</keyword>
<evidence type="ECO:0000313" key="7">
    <source>
        <dbReference type="EMBL" id="BBO35815.1"/>
    </source>
</evidence>
<comment type="subunit">
    <text evidence="6">Forms a complex with DabB.</text>
</comment>
<dbReference type="Pfam" id="PF10070">
    <property type="entry name" value="DabA"/>
    <property type="match status" value="1"/>
</dbReference>
<keyword evidence="1 6" id="KW-0813">Transport</keyword>
<comment type="subcellular location">
    <subcellularLocation>
        <location evidence="6">Cell membrane</location>
        <topology evidence="6">Peripheral membrane protein</topology>
    </subcellularLocation>
</comment>
<protein>
    <recommendedName>
        <fullName evidence="6">Probable inorganic carbon transporter subunit DabA</fullName>
    </recommendedName>
</protein>
<feature type="binding site" evidence="6">
    <location>
        <position position="517"/>
    </location>
    <ligand>
        <name>Zn(2+)</name>
        <dbReference type="ChEBI" id="CHEBI:29105"/>
    </ligand>
</feature>
<evidence type="ECO:0000256" key="2">
    <source>
        <dbReference type="ARBA" id="ARBA00022475"/>
    </source>
</evidence>
<evidence type="ECO:0000256" key="5">
    <source>
        <dbReference type="ARBA" id="ARBA00023136"/>
    </source>
</evidence>
<accession>A0A5K7XHF0</accession>
<comment type="function">
    <text evidence="6">Part of an energy-coupled inorganic carbon pump.</text>
</comment>